<keyword evidence="4" id="KW-1185">Reference proteome</keyword>
<accession>A0A5S6P8J5</accession>
<feature type="domain" description="BACK" evidence="2">
    <location>
        <begin position="53"/>
        <end position="152"/>
    </location>
</feature>
<dbReference type="KEGG" id="bmy:BM_BM1105"/>
<dbReference type="EMBL" id="CAAKNF010000193">
    <property type="protein sequence ID" value="VIO92899.1"/>
    <property type="molecule type" value="Genomic_DNA"/>
</dbReference>
<sequence>MTTDGNTKARITNSILGDMTEIAYLLEMESLLEKIDKFILISITQNEQFLVHTLAMISMQLLLDTTLGRKVIDIAVSKFQIIRKMSSFNDVPLDAMLRILDRCDLNISSEFDVVETAISWLAAKPERIHFSHLILRCIRVVNLTSNQRSDLFTLTKTVPNYAQIMSAFAHYTFNNTNAYRVCVLAEHNSYKRCGNKIDYQQFVINVPSRKIVYRRKAPPIKASYITAKPKVSPSKTIDDKKSEIISEGKDMKRSIFSISQKRRTTRAERGQKRNIMPTELAKDKTKGSKNKQSRRQRKTAGSSPESEESSNTRSVTTSSDKSSDYSGETDQSSSITSTITDKSELQNKWNS</sequence>
<dbReference type="GeneID" id="66057538"/>
<dbReference type="SMART" id="SM00875">
    <property type="entry name" value="BACK"/>
    <property type="match status" value="1"/>
</dbReference>
<dbReference type="RefSeq" id="XP_042933915.1">
    <property type="nucleotide sequence ID" value="XM_043077981.1"/>
</dbReference>
<evidence type="ECO:0000313" key="3">
    <source>
        <dbReference type="EMBL" id="VIO92899.1"/>
    </source>
</evidence>
<dbReference type="CTD" id="66057538"/>
<dbReference type="Proteomes" id="UP000006672">
    <property type="component" value="Unassembled WGS sequence"/>
</dbReference>
<dbReference type="Gene3D" id="1.25.40.420">
    <property type="match status" value="1"/>
</dbReference>
<reference evidence="5" key="3">
    <citation type="submission" date="2019-12" db="UniProtKB">
        <authorList>
            <consortium name="WormBaseParasite"/>
        </authorList>
    </citation>
    <scope>IDENTIFICATION</scope>
</reference>
<feature type="region of interest" description="Disordered" evidence="1">
    <location>
        <begin position="229"/>
        <end position="248"/>
    </location>
</feature>
<dbReference type="AlphaFoldDB" id="A0A4E9FDQ8"/>
<evidence type="ECO:0000256" key="1">
    <source>
        <dbReference type="SAM" id="MobiDB-lite"/>
    </source>
</evidence>
<feature type="compositionally biased region" description="Low complexity" evidence="1">
    <location>
        <begin position="329"/>
        <end position="340"/>
    </location>
</feature>
<protein>
    <submittedName>
        <fullName evidence="5">BACK domain-containing protein</fullName>
    </submittedName>
</protein>
<dbReference type="WBParaSite" id="Bm1105a.1">
    <property type="protein sequence ID" value="Bm1105a.1"/>
    <property type="gene ID" value="WBGene00221366"/>
</dbReference>
<proteinExistence type="predicted"/>
<dbReference type="InterPro" id="IPR011705">
    <property type="entry name" value="BACK"/>
</dbReference>
<dbReference type="Pfam" id="PF07707">
    <property type="entry name" value="BACK"/>
    <property type="match status" value="1"/>
</dbReference>
<accession>A0A4E9FDQ8</accession>
<reference evidence="4" key="1">
    <citation type="journal article" date="2007" name="Science">
        <title>Draft genome of the filarial nematode parasite Brugia malayi.</title>
        <authorList>
            <person name="Ghedin E."/>
            <person name="Wang S."/>
            <person name="Spiro D."/>
            <person name="Caler E."/>
            <person name="Zhao Q."/>
            <person name="Crabtree J."/>
            <person name="Allen J.E."/>
            <person name="Delcher A.L."/>
            <person name="Guiliano D.B."/>
            <person name="Miranda-Saavedra D."/>
            <person name="Angiuoli S.V."/>
            <person name="Creasy T."/>
            <person name="Amedeo P."/>
            <person name="Haas B."/>
            <person name="El-Sayed N.M."/>
            <person name="Wortman J.R."/>
            <person name="Feldblyum T."/>
            <person name="Tallon L."/>
            <person name="Schatz M."/>
            <person name="Shumway M."/>
            <person name="Koo H."/>
            <person name="Salzberg S.L."/>
            <person name="Schobel S."/>
            <person name="Pertea M."/>
            <person name="Pop M."/>
            <person name="White O."/>
            <person name="Barton G.J."/>
            <person name="Carlow C.K."/>
            <person name="Crawford M.J."/>
            <person name="Daub J."/>
            <person name="Dimmic M.W."/>
            <person name="Estes C.F."/>
            <person name="Foster J.M."/>
            <person name="Ganatra M."/>
            <person name="Gregory W.F."/>
            <person name="Johnson N.M."/>
            <person name="Jin J."/>
            <person name="Komuniecki R."/>
            <person name="Korf I."/>
            <person name="Kumar S."/>
            <person name="Laney S."/>
            <person name="Li B.W."/>
            <person name="Li W."/>
            <person name="Lindblom T.H."/>
            <person name="Lustigman S."/>
            <person name="Ma D."/>
            <person name="Maina C.V."/>
            <person name="Martin D.M."/>
            <person name="McCarter J.P."/>
            <person name="McReynolds L."/>
            <person name="Mitreva M."/>
            <person name="Nutman T.B."/>
            <person name="Parkinson J."/>
            <person name="Peregrin-Alvarez J.M."/>
            <person name="Poole C."/>
            <person name="Ren Q."/>
            <person name="Saunders L."/>
            <person name="Sluder A.E."/>
            <person name="Smith K."/>
            <person name="Stanke M."/>
            <person name="Unnasch T.R."/>
            <person name="Ware J."/>
            <person name="Wei A.D."/>
            <person name="Weil G."/>
            <person name="Williams D.J."/>
            <person name="Zhang Y."/>
            <person name="Williams S.A."/>
            <person name="Fraser-Liggett C."/>
            <person name="Slatko B."/>
            <person name="Blaxter M.L."/>
            <person name="Scott A.L."/>
        </authorList>
    </citation>
    <scope>NUCLEOTIDE SEQUENCE</scope>
    <source>
        <strain evidence="4">FR3</strain>
    </source>
</reference>
<feature type="compositionally biased region" description="Polar residues" evidence="1">
    <location>
        <begin position="299"/>
        <end position="328"/>
    </location>
</feature>
<feature type="region of interest" description="Disordered" evidence="1">
    <location>
        <begin position="253"/>
        <end position="351"/>
    </location>
</feature>
<reference evidence="3" key="2">
    <citation type="submission" date="2019-04" db="EMBL/GenBank/DDBJ databases">
        <authorList>
            <person name="Howe K."/>
            <person name="Paulini M."/>
            <person name="Williams G."/>
        </authorList>
    </citation>
    <scope>NUCLEOTIDE SEQUENCE [LARGE SCALE GENOMIC DNA]</scope>
    <source>
        <strain evidence="3">FR3</strain>
    </source>
</reference>
<evidence type="ECO:0000313" key="5">
    <source>
        <dbReference type="WBParaSite" id="Bm1105a.1"/>
    </source>
</evidence>
<organism evidence="3">
    <name type="scientific">Brugia malayi</name>
    <name type="common">Filarial nematode worm</name>
    <dbReference type="NCBI Taxonomy" id="6279"/>
    <lineage>
        <taxon>Eukaryota</taxon>
        <taxon>Metazoa</taxon>
        <taxon>Ecdysozoa</taxon>
        <taxon>Nematoda</taxon>
        <taxon>Chromadorea</taxon>
        <taxon>Rhabditida</taxon>
        <taxon>Spirurina</taxon>
        <taxon>Spiruromorpha</taxon>
        <taxon>Filarioidea</taxon>
        <taxon>Onchocercidae</taxon>
        <taxon>Brugia</taxon>
    </lineage>
</organism>
<gene>
    <name evidence="3 5" type="primary">Bm1105</name>
    <name evidence="3" type="ORF">BM_BM1105</name>
</gene>
<feature type="compositionally biased region" description="Basic residues" evidence="1">
    <location>
        <begin position="287"/>
        <end position="298"/>
    </location>
</feature>
<dbReference type="OrthoDB" id="5835959at2759"/>
<feature type="compositionally biased region" description="Basic and acidic residues" evidence="1">
    <location>
        <begin position="236"/>
        <end position="248"/>
    </location>
</feature>
<evidence type="ECO:0000259" key="2">
    <source>
        <dbReference type="SMART" id="SM00875"/>
    </source>
</evidence>
<evidence type="ECO:0000313" key="4">
    <source>
        <dbReference type="Proteomes" id="UP000006672"/>
    </source>
</evidence>
<name>A0A4E9FDQ8_BRUMA</name>